<gene>
    <name evidence="2" type="ordered locus">MycrhN_1919</name>
</gene>
<dbReference type="HOGENOM" id="CLU_082128_1_0_11"/>
<dbReference type="Proteomes" id="UP000005442">
    <property type="component" value="Chromosome"/>
</dbReference>
<dbReference type="InterPro" id="IPR019595">
    <property type="entry name" value="DUF2470"/>
</dbReference>
<dbReference type="InterPro" id="IPR037119">
    <property type="entry name" value="Haem_oxidase_HugZ-like_sf"/>
</dbReference>
<dbReference type="AlphaFoldDB" id="G8RNJ6"/>
<dbReference type="OrthoDB" id="3381348at2"/>
<dbReference type="EMBL" id="CP003169">
    <property type="protein sequence ID" value="AEV72526.1"/>
    <property type="molecule type" value="Genomic_DNA"/>
</dbReference>
<name>G8RNJ6_MYCRN</name>
<proteinExistence type="predicted"/>
<dbReference type="RefSeq" id="WP_014210340.1">
    <property type="nucleotide sequence ID" value="NC_016604.1"/>
</dbReference>
<evidence type="ECO:0000259" key="1">
    <source>
        <dbReference type="Pfam" id="PF10615"/>
    </source>
</evidence>
<dbReference type="KEGG" id="mrh:MycrhN_1919"/>
<dbReference type="SUPFAM" id="SSF50475">
    <property type="entry name" value="FMN-binding split barrel"/>
    <property type="match status" value="1"/>
</dbReference>
<accession>G8RNJ6</accession>
<reference evidence="2 3" key="1">
    <citation type="submission" date="2011-12" db="EMBL/GenBank/DDBJ databases">
        <title>Complete sequence of Mycobacterium rhodesiae NBB3.</title>
        <authorList>
            <consortium name="US DOE Joint Genome Institute"/>
            <person name="Lucas S."/>
            <person name="Han J."/>
            <person name="Lapidus A."/>
            <person name="Cheng J.-F."/>
            <person name="Goodwin L."/>
            <person name="Pitluck S."/>
            <person name="Peters L."/>
            <person name="Mikhailova N."/>
            <person name="Gu W."/>
            <person name="Detter J.C."/>
            <person name="Han C."/>
            <person name="Tapia R."/>
            <person name="Land M."/>
            <person name="Hauser L."/>
            <person name="Kyrpides N."/>
            <person name="Ivanova N."/>
            <person name="Pagani I."/>
            <person name="Mattes T."/>
            <person name="Holmes A."/>
            <person name="Rutledge P."/>
            <person name="Paulsen I."/>
            <person name="Coleman N."/>
            <person name="Woyke T."/>
        </authorList>
    </citation>
    <scope>NUCLEOTIDE SEQUENCE [LARGE SCALE GENOMIC DNA]</scope>
    <source>
        <strain evidence="2 3">NBB3</strain>
    </source>
</reference>
<dbReference type="eggNOG" id="ENOG5033163">
    <property type="taxonomic scope" value="Bacteria"/>
</dbReference>
<evidence type="ECO:0000313" key="3">
    <source>
        <dbReference type="Proteomes" id="UP000005442"/>
    </source>
</evidence>
<dbReference type="PATRIC" id="fig|710685.3.peg.1929"/>
<feature type="domain" description="DUF2470" evidence="1">
    <location>
        <begin position="178"/>
        <end position="248"/>
    </location>
</feature>
<keyword evidence="3" id="KW-1185">Reference proteome</keyword>
<dbReference type="STRING" id="710685.MycrhN_1919"/>
<sequence>MTEPSTKATPTTAERIRSAFARAGGAMLAVEGLEPAESPVHHLLDDGSFAITVPVDGAVAQLVVSAGQAGVQAVLEMTDYAPLPLREPVRSLVWVRGRLRDVPASEVSALLDLIAAEDPNPALLQVNSGNGDTDRDTRYALLRLEIDSVVVADSTGAESVGLSALLGARPDPFSAMESCWLQHMESAHREVVDRLASRLPVSLRRGRVRPLGLDRYGVQLRVEGDDGDHDVRLPFARPVDDISGLSQAIRVLMGCPFLNGLRARRL</sequence>
<dbReference type="Pfam" id="PF10615">
    <property type="entry name" value="DUF2470"/>
    <property type="match status" value="1"/>
</dbReference>
<evidence type="ECO:0000313" key="2">
    <source>
        <dbReference type="EMBL" id="AEV72526.1"/>
    </source>
</evidence>
<dbReference type="Gene3D" id="3.20.180.10">
    <property type="entry name" value="PNP-oxidase-like"/>
    <property type="match status" value="1"/>
</dbReference>
<organism evidence="2 3">
    <name type="scientific">Mycolicibacterium rhodesiae (strain NBB3)</name>
    <name type="common">Mycobacterium rhodesiae</name>
    <dbReference type="NCBI Taxonomy" id="710685"/>
    <lineage>
        <taxon>Bacteria</taxon>
        <taxon>Bacillati</taxon>
        <taxon>Actinomycetota</taxon>
        <taxon>Actinomycetes</taxon>
        <taxon>Mycobacteriales</taxon>
        <taxon>Mycobacteriaceae</taxon>
        <taxon>Mycolicibacterium</taxon>
    </lineage>
</organism>
<protein>
    <recommendedName>
        <fullName evidence="1">DUF2470 domain-containing protein</fullName>
    </recommendedName>
</protein>